<dbReference type="RefSeq" id="WP_145249144.1">
    <property type="nucleotide sequence ID" value="NZ_CP036278.1"/>
</dbReference>
<reference evidence="2 3" key="1">
    <citation type="submission" date="2019-02" db="EMBL/GenBank/DDBJ databases">
        <title>Deep-cultivation of Planctomycetes and their phenomic and genomic characterization uncovers novel biology.</title>
        <authorList>
            <person name="Wiegand S."/>
            <person name="Jogler M."/>
            <person name="Boedeker C."/>
            <person name="Pinto D."/>
            <person name="Vollmers J."/>
            <person name="Rivas-Marin E."/>
            <person name="Kohn T."/>
            <person name="Peeters S.H."/>
            <person name="Heuer A."/>
            <person name="Rast P."/>
            <person name="Oberbeckmann S."/>
            <person name="Bunk B."/>
            <person name="Jeske O."/>
            <person name="Meyerdierks A."/>
            <person name="Storesund J.E."/>
            <person name="Kallscheuer N."/>
            <person name="Luecker S."/>
            <person name="Lage O.M."/>
            <person name="Pohl T."/>
            <person name="Merkel B.J."/>
            <person name="Hornburger P."/>
            <person name="Mueller R.-W."/>
            <person name="Bruemmer F."/>
            <person name="Labrenz M."/>
            <person name="Spormann A.M."/>
            <person name="Op den Camp H."/>
            <person name="Overmann J."/>
            <person name="Amann R."/>
            <person name="Jetten M.S.M."/>
            <person name="Mascher T."/>
            <person name="Medema M.H."/>
            <person name="Devos D.P."/>
            <person name="Kaster A.-K."/>
            <person name="Ovreas L."/>
            <person name="Rohde M."/>
            <person name="Galperin M.Y."/>
            <person name="Jogler C."/>
        </authorList>
    </citation>
    <scope>NUCLEOTIDE SEQUENCE [LARGE SCALE GENOMIC DNA]</scope>
    <source>
        <strain evidence="2 3">Pan181</strain>
    </source>
</reference>
<dbReference type="OrthoDB" id="262458at2"/>
<keyword evidence="3" id="KW-1185">Reference proteome</keyword>
<dbReference type="AlphaFoldDB" id="A0A518ASR9"/>
<evidence type="ECO:0000313" key="3">
    <source>
        <dbReference type="Proteomes" id="UP000315750"/>
    </source>
</evidence>
<organism evidence="2 3">
    <name type="scientific">Aeoliella mucimassa</name>
    <dbReference type="NCBI Taxonomy" id="2527972"/>
    <lineage>
        <taxon>Bacteria</taxon>
        <taxon>Pseudomonadati</taxon>
        <taxon>Planctomycetota</taxon>
        <taxon>Planctomycetia</taxon>
        <taxon>Pirellulales</taxon>
        <taxon>Lacipirellulaceae</taxon>
        <taxon>Aeoliella</taxon>
    </lineage>
</organism>
<name>A0A518ASR9_9BACT</name>
<evidence type="ECO:0000313" key="2">
    <source>
        <dbReference type="EMBL" id="QDU57780.1"/>
    </source>
</evidence>
<gene>
    <name evidence="2" type="ORF">Pan181_40020</name>
</gene>
<evidence type="ECO:0000256" key="1">
    <source>
        <dbReference type="SAM" id="MobiDB-lite"/>
    </source>
</evidence>
<proteinExistence type="predicted"/>
<dbReference type="KEGG" id="amuc:Pan181_40020"/>
<protein>
    <submittedName>
        <fullName evidence="2">Uncharacterized protein</fullName>
    </submittedName>
</protein>
<feature type="region of interest" description="Disordered" evidence="1">
    <location>
        <begin position="167"/>
        <end position="188"/>
    </location>
</feature>
<dbReference type="Proteomes" id="UP000315750">
    <property type="component" value="Chromosome"/>
</dbReference>
<sequence length="188" mass="22283">MYFSESQHDEVDSLLRNARLRDELEPLFDESIGSVDYRAMSTHRENEFLQSMLDWERAPMVPISQWFDPELVLPHPDHLAGDQLSELLDTVVEQLYEKQIVLDFTNHLDDRQLYTLIYRDILPSYEKKLSKRNSFLHWDCANVEGDPAIWLRYYASDEERQVWADETGERLPPREVPPHARQLPRAPM</sequence>
<feature type="compositionally biased region" description="Basic and acidic residues" evidence="1">
    <location>
        <begin position="167"/>
        <end position="178"/>
    </location>
</feature>
<dbReference type="EMBL" id="CP036278">
    <property type="protein sequence ID" value="QDU57780.1"/>
    <property type="molecule type" value="Genomic_DNA"/>
</dbReference>
<accession>A0A518ASR9</accession>